<feature type="domain" description="Phage protein Gp138 N-terminal" evidence="1">
    <location>
        <begin position="29"/>
        <end position="130"/>
    </location>
</feature>
<dbReference type="Gene3D" id="2.40.50.230">
    <property type="entry name" value="Gp5 N-terminal domain"/>
    <property type="match status" value="1"/>
</dbReference>
<sequence length="262" mass="27792">MNPNVFFQNEALQFDQLFNSRQTLIWTALPAIVQSFDSVAMTCEVQPSIQGKIPKEDGTIELVNLPLLLDCPVVFPRGGGCSLTFPIKKGDECLVVFSSRAIDLWWQNGGVQPPVEIRMHDLSDGFAIVGVYSQPNVIPNVSTNAVQLRSNDGVAFFELNPSNHEFTLTTPTKFTANVDTFTVNAKTTVINCDTFTVNASSLATITAPNIALNGQITGGGSGGATATFTGGINASKDVKAGDISLQSHVHTGDSGGTTSAPK</sequence>
<organism evidence="2">
    <name type="scientific">Myoviridae sp. ctakU3</name>
    <dbReference type="NCBI Taxonomy" id="2825135"/>
    <lineage>
        <taxon>Viruses</taxon>
        <taxon>Duplodnaviria</taxon>
        <taxon>Heunggongvirae</taxon>
        <taxon>Uroviricota</taxon>
        <taxon>Caudoviricetes</taxon>
    </lineage>
</organism>
<dbReference type="InterPro" id="IPR044033">
    <property type="entry name" value="GpV-like_apex"/>
</dbReference>
<dbReference type="EMBL" id="BK015306">
    <property type="protein sequence ID" value="DAE00603.1"/>
    <property type="molecule type" value="Genomic_DNA"/>
</dbReference>
<dbReference type="Pfam" id="PF18352">
    <property type="entry name" value="Gp138_N"/>
    <property type="match status" value="1"/>
</dbReference>
<dbReference type="InterPro" id="IPR041599">
    <property type="entry name" value="Gp138_N"/>
</dbReference>
<name>A0A8S5P2B6_9CAUD</name>
<proteinExistence type="predicted"/>
<evidence type="ECO:0000259" key="1">
    <source>
        <dbReference type="Pfam" id="PF18352"/>
    </source>
</evidence>
<protein>
    <submittedName>
        <fullName evidence="2">Baseplate component</fullName>
    </submittedName>
</protein>
<evidence type="ECO:0000313" key="2">
    <source>
        <dbReference type="EMBL" id="DAE00603.1"/>
    </source>
</evidence>
<accession>A0A8S5P2B6</accession>
<dbReference type="Pfam" id="PF18946">
    <property type="entry name" value="Apex"/>
    <property type="match status" value="1"/>
</dbReference>
<reference evidence="2" key="1">
    <citation type="journal article" date="2021" name="Proc. Natl. Acad. Sci. U.S.A.">
        <title>A Catalog of Tens of Thousands of Viruses from Human Metagenomes Reveals Hidden Associations with Chronic Diseases.</title>
        <authorList>
            <person name="Tisza M.J."/>
            <person name="Buck C.B."/>
        </authorList>
    </citation>
    <scope>NUCLEOTIDE SEQUENCE</scope>
    <source>
        <strain evidence="2">CtakU3</strain>
    </source>
</reference>
<dbReference type="InterPro" id="IPR037026">
    <property type="entry name" value="Vgr_OB-fold_dom_sf"/>
</dbReference>